<reference evidence="2" key="1">
    <citation type="submission" date="2016-06" db="EMBL/GenBank/DDBJ databases">
        <authorList>
            <person name="Varghese N."/>
            <person name="Submissions Spin"/>
        </authorList>
    </citation>
    <scope>NUCLEOTIDE SEQUENCE [LARGE SCALE GENOMIC DNA]</scope>
    <source>
        <strain evidence="2">DSM 45246</strain>
    </source>
</reference>
<dbReference type="Proteomes" id="UP000199629">
    <property type="component" value="Unassembled WGS sequence"/>
</dbReference>
<dbReference type="RefSeq" id="WP_091261867.1">
    <property type="nucleotide sequence ID" value="NZ_FMCS01000003.1"/>
</dbReference>
<dbReference type="EMBL" id="FMCS01000003">
    <property type="protein sequence ID" value="SCE92413.1"/>
    <property type="molecule type" value="Genomic_DNA"/>
</dbReference>
<evidence type="ECO:0000313" key="2">
    <source>
        <dbReference type="Proteomes" id="UP000199629"/>
    </source>
</evidence>
<sequence length="257" mass="27700">MTAPIAPWPRPAFRPTGRRAAITLIAFADEDVLKARPDLGLHDAVPKTAPIAALDLRIHHYADSPSWIDGWRTGALRNIAAQQLDNLDLLDAASCCYSITVEVDDPTDLTHLQLAWAVATMLADAGSCATLDAYACNGLSGPTLASLSPHRPFTIQQEVSLIAETEPTPGFGHPVHTRGMMKFGQPDLITGVPADRLQDTAQILNHLARMLAEGHVLVPGQQLRFDGRRTLAVTPYAPDTTTPDVNLNNDGLLLVEL</sequence>
<proteinExistence type="predicted"/>
<evidence type="ECO:0008006" key="3">
    <source>
        <dbReference type="Google" id="ProtNLM"/>
    </source>
</evidence>
<keyword evidence="2" id="KW-1185">Reference proteome</keyword>
<name>A0A1C4W8A9_9ACTN</name>
<organism evidence="1 2">
    <name type="scientific">Micromonospora chaiyaphumensis</name>
    <dbReference type="NCBI Taxonomy" id="307119"/>
    <lineage>
        <taxon>Bacteria</taxon>
        <taxon>Bacillati</taxon>
        <taxon>Actinomycetota</taxon>
        <taxon>Actinomycetes</taxon>
        <taxon>Micromonosporales</taxon>
        <taxon>Micromonosporaceae</taxon>
        <taxon>Micromonospora</taxon>
    </lineage>
</organism>
<evidence type="ECO:0000313" key="1">
    <source>
        <dbReference type="EMBL" id="SCE92413.1"/>
    </source>
</evidence>
<gene>
    <name evidence="1" type="ORF">GA0070214_103321</name>
</gene>
<dbReference type="AlphaFoldDB" id="A0A1C4W8A9"/>
<accession>A0A1C4W8A9</accession>
<protein>
    <recommendedName>
        <fullName evidence="3">DUF4261 domain-containing protein</fullName>
    </recommendedName>
</protein>